<dbReference type="GO" id="GO:0034599">
    <property type="term" value="P:cellular response to oxidative stress"/>
    <property type="evidence" value="ECO:0007669"/>
    <property type="project" value="InterPro"/>
</dbReference>
<accession>A0AAN9N6I7</accession>
<feature type="transmembrane region" description="Helical" evidence="3">
    <location>
        <begin position="212"/>
        <end position="231"/>
    </location>
</feature>
<reference evidence="5 6" key="1">
    <citation type="submission" date="2024-01" db="EMBL/GenBank/DDBJ databases">
        <title>The genomes of 5 underutilized Papilionoideae crops provide insights into root nodulation and disease resistanc.</title>
        <authorList>
            <person name="Jiang F."/>
        </authorList>
    </citation>
    <scope>NUCLEOTIDE SEQUENCE [LARGE SCALE GENOMIC DNA]</scope>
    <source>
        <strain evidence="5">JINMINGXINNONG_FW02</strain>
        <tissue evidence="5">Leaves</tissue>
    </source>
</reference>
<dbReference type="FunFam" id="1.10.520.10:FF:000032">
    <property type="entry name" value="Peroxidase"/>
    <property type="match status" value="1"/>
</dbReference>
<feature type="domain" description="Plant heme peroxidase family profile" evidence="4">
    <location>
        <begin position="18"/>
        <end position="123"/>
    </location>
</feature>
<dbReference type="EMBL" id="JAYMYR010000004">
    <property type="protein sequence ID" value="KAK7367276.1"/>
    <property type="molecule type" value="Genomic_DNA"/>
</dbReference>
<evidence type="ECO:0000259" key="4">
    <source>
        <dbReference type="Pfam" id="PF00141"/>
    </source>
</evidence>
<dbReference type="GO" id="GO:0009507">
    <property type="term" value="C:chloroplast"/>
    <property type="evidence" value="ECO:0007669"/>
    <property type="project" value="TreeGrafter"/>
</dbReference>
<dbReference type="PANTHER" id="PTHR31356">
    <property type="entry name" value="THYLAKOID LUMENAL 29 KDA PROTEIN, CHLOROPLASTIC-RELATED"/>
    <property type="match status" value="1"/>
</dbReference>
<dbReference type="GO" id="GO:0042744">
    <property type="term" value="P:hydrogen peroxide catabolic process"/>
    <property type="evidence" value="ECO:0007669"/>
    <property type="project" value="TreeGrafter"/>
</dbReference>
<evidence type="ECO:0000256" key="2">
    <source>
        <dbReference type="RuleBase" id="RU004241"/>
    </source>
</evidence>
<keyword evidence="3" id="KW-1133">Transmembrane helix</keyword>
<dbReference type="SUPFAM" id="SSF48113">
    <property type="entry name" value="Heme-dependent peroxidases"/>
    <property type="match status" value="1"/>
</dbReference>
<evidence type="ECO:0000256" key="3">
    <source>
        <dbReference type="SAM" id="Phobius"/>
    </source>
</evidence>
<protein>
    <recommendedName>
        <fullName evidence="4">Plant heme peroxidase family profile domain-containing protein</fullName>
    </recommendedName>
</protein>
<dbReference type="GO" id="GO:0020037">
    <property type="term" value="F:heme binding"/>
    <property type="evidence" value="ECO:0007669"/>
    <property type="project" value="InterPro"/>
</dbReference>
<dbReference type="AlphaFoldDB" id="A0AAN9N6I7"/>
<dbReference type="Gene3D" id="1.10.520.10">
    <property type="match status" value="1"/>
</dbReference>
<dbReference type="PANTHER" id="PTHR31356:SF38">
    <property type="entry name" value="L-ASCORBATE PEROXIDASE 5, PEROXISOMAL"/>
    <property type="match status" value="1"/>
</dbReference>
<comment type="similarity">
    <text evidence="2">Belongs to the peroxidase family.</text>
</comment>
<dbReference type="InterPro" id="IPR002207">
    <property type="entry name" value="Peroxidase_I"/>
</dbReference>
<dbReference type="Gene3D" id="1.10.420.10">
    <property type="entry name" value="Peroxidase, domain 2"/>
    <property type="match status" value="1"/>
</dbReference>
<dbReference type="InterPro" id="IPR002016">
    <property type="entry name" value="Haem_peroxidase"/>
</dbReference>
<sequence>MAKPDVDQEYLKEIEKARRELRALINTNKCVPLMLRLAWNDACTYDAERRTGGPNGSIRAKQELKHETNKGLEKAVQLCETVKAKLKKVSYADLYQLAGVVAVELIGGPYIDFVPGRMDSHEFPREGRLLNGEEGNKIRALLSKDASSRLAMDDALVKDEKFRYYIQLYAKDEDTFLKDYAISHKKLSELGCNLKKVDEAKEAYEKQNQLKGLIGISIVSVVVTVVLGYFLKRKKNQLEK</sequence>
<proteinExistence type="inferred from homology"/>
<comment type="caution">
    <text evidence="5">The sequence shown here is derived from an EMBL/GenBank/DDBJ whole genome shotgun (WGS) entry which is preliminary data.</text>
</comment>
<name>A0AAN9N6I7_PHACN</name>
<evidence type="ECO:0000313" key="5">
    <source>
        <dbReference type="EMBL" id="KAK7367276.1"/>
    </source>
</evidence>
<dbReference type="InterPro" id="IPR010255">
    <property type="entry name" value="Haem_peroxidase_sf"/>
</dbReference>
<gene>
    <name evidence="5" type="ORF">VNO80_09285</name>
</gene>
<evidence type="ECO:0000256" key="1">
    <source>
        <dbReference type="ARBA" id="ARBA00023002"/>
    </source>
</evidence>
<keyword evidence="6" id="KW-1185">Reference proteome</keyword>
<dbReference type="Pfam" id="PF00141">
    <property type="entry name" value="peroxidase"/>
    <property type="match status" value="1"/>
</dbReference>
<dbReference type="InterPro" id="IPR044831">
    <property type="entry name" value="Ccp1-like"/>
</dbReference>
<dbReference type="PRINTS" id="PR00459">
    <property type="entry name" value="ASPEROXIDASE"/>
</dbReference>
<dbReference type="Proteomes" id="UP001374584">
    <property type="component" value="Unassembled WGS sequence"/>
</dbReference>
<dbReference type="PRINTS" id="PR00458">
    <property type="entry name" value="PEROXIDASE"/>
</dbReference>
<evidence type="ECO:0000313" key="6">
    <source>
        <dbReference type="Proteomes" id="UP001374584"/>
    </source>
</evidence>
<keyword evidence="3" id="KW-0812">Transmembrane</keyword>
<keyword evidence="3" id="KW-0472">Membrane</keyword>
<dbReference type="GO" id="GO:0004601">
    <property type="term" value="F:peroxidase activity"/>
    <property type="evidence" value="ECO:0007669"/>
    <property type="project" value="InterPro"/>
</dbReference>
<dbReference type="GO" id="GO:0000302">
    <property type="term" value="P:response to reactive oxygen species"/>
    <property type="evidence" value="ECO:0007669"/>
    <property type="project" value="TreeGrafter"/>
</dbReference>
<organism evidence="5 6">
    <name type="scientific">Phaseolus coccineus</name>
    <name type="common">Scarlet runner bean</name>
    <name type="synonym">Phaseolus multiflorus</name>
    <dbReference type="NCBI Taxonomy" id="3886"/>
    <lineage>
        <taxon>Eukaryota</taxon>
        <taxon>Viridiplantae</taxon>
        <taxon>Streptophyta</taxon>
        <taxon>Embryophyta</taxon>
        <taxon>Tracheophyta</taxon>
        <taxon>Spermatophyta</taxon>
        <taxon>Magnoliopsida</taxon>
        <taxon>eudicotyledons</taxon>
        <taxon>Gunneridae</taxon>
        <taxon>Pentapetalae</taxon>
        <taxon>rosids</taxon>
        <taxon>fabids</taxon>
        <taxon>Fabales</taxon>
        <taxon>Fabaceae</taxon>
        <taxon>Papilionoideae</taxon>
        <taxon>50 kb inversion clade</taxon>
        <taxon>NPAAA clade</taxon>
        <taxon>indigoferoid/millettioid clade</taxon>
        <taxon>Phaseoleae</taxon>
        <taxon>Phaseolus</taxon>
    </lineage>
</organism>
<keyword evidence="1" id="KW-0560">Oxidoreductase</keyword>